<reference evidence="2" key="1">
    <citation type="journal article" date="2017" name="Cell">
        <title>Insights into land plant evolution garnered from the Marchantia polymorpha genome.</title>
        <authorList>
            <person name="Bowman J.L."/>
            <person name="Kohchi T."/>
            <person name="Yamato K.T."/>
            <person name="Jenkins J."/>
            <person name="Shu S."/>
            <person name="Ishizaki K."/>
            <person name="Yamaoka S."/>
            <person name="Nishihama R."/>
            <person name="Nakamura Y."/>
            <person name="Berger F."/>
            <person name="Adam C."/>
            <person name="Aki S.S."/>
            <person name="Althoff F."/>
            <person name="Araki T."/>
            <person name="Arteaga-Vazquez M.A."/>
            <person name="Balasubrmanian S."/>
            <person name="Barry K."/>
            <person name="Bauer D."/>
            <person name="Boehm C.R."/>
            <person name="Briginshaw L."/>
            <person name="Caballero-Perez J."/>
            <person name="Catarino B."/>
            <person name="Chen F."/>
            <person name="Chiyoda S."/>
            <person name="Chovatia M."/>
            <person name="Davies K.M."/>
            <person name="Delmans M."/>
            <person name="Demura T."/>
            <person name="Dierschke T."/>
            <person name="Dolan L."/>
            <person name="Dorantes-Acosta A.E."/>
            <person name="Eklund D.M."/>
            <person name="Florent S.N."/>
            <person name="Flores-Sandoval E."/>
            <person name="Fujiyama A."/>
            <person name="Fukuzawa H."/>
            <person name="Galik B."/>
            <person name="Grimanelli D."/>
            <person name="Grimwood J."/>
            <person name="Grossniklaus U."/>
            <person name="Hamada T."/>
            <person name="Haseloff J."/>
            <person name="Hetherington A.J."/>
            <person name="Higo A."/>
            <person name="Hirakawa Y."/>
            <person name="Hundley H.N."/>
            <person name="Ikeda Y."/>
            <person name="Inoue K."/>
            <person name="Inoue S.I."/>
            <person name="Ishida S."/>
            <person name="Jia Q."/>
            <person name="Kakita M."/>
            <person name="Kanazawa T."/>
            <person name="Kawai Y."/>
            <person name="Kawashima T."/>
            <person name="Kennedy M."/>
            <person name="Kinose K."/>
            <person name="Kinoshita T."/>
            <person name="Kohara Y."/>
            <person name="Koide E."/>
            <person name="Komatsu K."/>
            <person name="Kopischke S."/>
            <person name="Kubo M."/>
            <person name="Kyozuka J."/>
            <person name="Lagercrantz U."/>
            <person name="Lin S.S."/>
            <person name="Lindquist E."/>
            <person name="Lipzen A.M."/>
            <person name="Lu C.W."/>
            <person name="De Luna E."/>
            <person name="Martienssen R.A."/>
            <person name="Minamino N."/>
            <person name="Mizutani M."/>
            <person name="Mizutani M."/>
            <person name="Mochizuki N."/>
            <person name="Monte I."/>
            <person name="Mosher R."/>
            <person name="Nagasaki H."/>
            <person name="Nakagami H."/>
            <person name="Naramoto S."/>
            <person name="Nishitani K."/>
            <person name="Ohtani M."/>
            <person name="Okamoto T."/>
            <person name="Okumura M."/>
            <person name="Phillips J."/>
            <person name="Pollak B."/>
            <person name="Reinders A."/>
            <person name="Rovekamp M."/>
            <person name="Sano R."/>
            <person name="Sawa S."/>
            <person name="Schmid M.W."/>
            <person name="Shirakawa M."/>
            <person name="Solano R."/>
            <person name="Spunde A."/>
            <person name="Suetsugu N."/>
            <person name="Sugano S."/>
            <person name="Sugiyama A."/>
            <person name="Sun R."/>
            <person name="Suzuki Y."/>
            <person name="Takenaka M."/>
            <person name="Takezawa D."/>
            <person name="Tomogane H."/>
            <person name="Tsuzuki M."/>
            <person name="Ueda T."/>
            <person name="Umeda M."/>
            <person name="Ward J.M."/>
            <person name="Watanabe Y."/>
            <person name="Yazaki K."/>
            <person name="Yokoyama R."/>
            <person name="Yoshitake Y."/>
            <person name="Yotsui I."/>
            <person name="Zachgo S."/>
            <person name="Schmutz J."/>
        </authorList>
    </citation>
    <scope>NUCLEOTIDE SEQUENCE [LARGE SCALE GENOMIC DNA]</scope>
    <source>
        <strain evidence="2">Tak-1</strain>
    </source>
</reference>
<accession>A0A2R6WSI0</accession>
<organism evidence="1 2">
    <name type="scientific">Marchantia polymorpha</name>
    <name type="common">Common liverwort</name>
    <name type="synonym">Marchantia aquatica</name>
    <dbReference type="NCBI Taxonomy" id="3197"/>
    <lineage>
        <taxon>Eukaryota</taxon>
        <taxon>Viridiplantae</taxon>
        <taxon>Streptophyta</taxon>
        <taxon>Embryophyta</taxon>
        <taxon>Marchantiophyta</taxon>
        <taxon>Marchantiopsida</taxon>
        <taxon>Marchantiidae</taxon>
        <taxon>Marchantiales</taxon>
        <taxon>Marchantiaceae</taxon>
        <taxon>Marchantia</taxon>
    </lineage>
</organism>
<keyword evidence="2" id="KW-1185">Reference proteome</keyword>
<name>A0A2R6WSI0_MARPO</name>
<sequence>MTVEGQCQEWGISEKTQNRNSIIGHEVQWTSVQKQFVGGSRNDPERVFRKYNCSRRWTRLSHEISTLPANVHSSAASESSRVTTILSDCGATGAKSGPSNVGISQVQNEGLLRYMQQNKWTRPGFRVTARVTGPDQTSCSVAHTYCARSSRQRSHACSREHTLNHFACMTASLQILYVATILNVEQQHYPLICLLKLQGWQGGQICHFGLKCWKSCA</sequence>
<gene>
    <name evidence="1" type="ORF">MARPO_0061s0067</name>
</gene>
<dbReference type="Proteomes" id="UP000244005">
    <property type="component" value="Unassembled WGS sequence"/>
</dbReference>
<dbReference type="AlphaFoldDB" id="A0A2R6WSI0"/>
<evidence type="ECO:0000313" key="1">
    <source>
        <dbReference type="EMBL" id="PTQ36811.1"/>
    </source>
</evidence>
<protein>
    <submittedName>
        <fullName evidence="1">Uncharacterized protein</fullName>
    </submittedName>
</protein>
<dbReference type="EMBL" id="KZ772733">
    <property type="protein sequence ID" value="PTQ36811.1"/>
    <property type="molecule type" value="Genomic_DNA"/>
</dbReference>
<evidence type="ECO:0000313" key="2">
    <source>
        <dbReference type="Proteomes" id="UP000244005"/>
    </source>
</evidence>
<proteinExistence type="predicted"/>